<protein>
    <submittedName>
        <fullName evidence="5">Heat shock protein Hsp20</fullName>
    </submittedName>
</protein>
<evidence type="ECO:0000313" key="6">
    <source>
        <dbReference type="Proteomes" id="UP000003688"/>
    </source>
</evidence>
<feature type="domain" description="SHSP" evidence="3">
    <location>
        <begin position="43"/>
        <end position="155"/>
    </location>
</feature>
<dbReference type="PROSITE" id="PS01031">
    <property type="entry name" value="SHSP"/>
    <property type="match status" value="1"/>
</dbReference>
<dbReference type="EMBL" id="ABOX02000068">
    <property type="protein sequence ID" value="EEF57448.1"/>
    <property type="molecule type" value="Genomic_DNA"/>
</dbReference>
<reference evidence="5 6" key="1">
    <citation type="journal article" date="2011" name="J. Bacteriol.">
        <title>Genome sequence of 'Pedosphaera parvula' Ellin514, an aerobic Verrucomicrobial isolate from pasture soil.</title>
        <authorList>
            <person name="Kant R."/>
            <person name="van Passel M.W."/>
            <person name="Sangwan P."/>
            <person name="Palva A."/>
            <person name="Lucas S."/>
            <person name="Copeland A."/>
            <person name="Lapidus A."/>
            <person name="Glavina Del Rio T."/>
            <person name="Dalin E."/>
            <person name="Tice H."/>
            <person name="Bruce D."/>
            <person name="Goodwin L."/>
            <person name="Pitluck S."/>
            <person name="Chertkov O."/>
            <person name="Larimer F.W."/>
            <person name="Land M.L."/>
            <person name="Hauser L."/>
            <person name="Brettin T.S."/>
            <person name="Detter J.C."/>
            <person name="Han S."/>
            <person name="de Vos W.M."/>
            <person name="Janssen P.H."/>
            <person name="Smidt H."/>
        </authorList>
    </citation>
    <scope>NUCLEOTIDE SEQUENCE [LARGE SCALE GENOMIC DNA]</scope>
    <source>
        <strain evidence="5 6">Ellin514</strain>
    </source>
</reference>
<comment type="caution">
    <text evidence="5">The sequence shown here is derived from an EMBL/GenBank/DDBJ whole genome shotgun (WGS) entry which is preliminary data.</text>
</comment>
<dbReference type="RefSeq" id="WP_007418520.1">
    <property type="nucleotide sequence ID" value="NZ_ABOX02000068.1"/>
</dbReference>
<dbReference type="InterPro" id="IPR002068">
    <property type="entry name" value="A-crystallin/Hsp20_dom"/>
</dbReference>
<dbReference type="InterPro" id="IPR031107">
    <property type="entry name" value="Small_HSP"/>
</dbReference>
<sequence>MKLAKRQQSNTGVPAPSSELSRIRNEIYRLFEDPFSLIAPSTSFFEGWEPNIDIYEDKEKITVNAELPGMKKEDINVSLEGRALTISGERKEEQEHKEGDNYRAERFFGRFQRSITLPSAVNAEKINANYKDGVLTIELPKSEEAKAKQINVKSS</sequence>
<keyword evidence="6" id="KW-1185">Reference proteome</keyword>
<feature type="domain" description="CS" evidence="4">
    <location>
        <begin position="47"/>
        <end position="151"/>
    </location>
</feature>
<evidence type="ECO:0000256" key="1">
    <source>
        <dbReference type="PROSITE-ProRule" id="PRU00285"/>
    </source>
</evidence>
<evidence type="ECO:0000259" key="4">
    <source>
        <dbReference type="PROSITE" id="PS51203"/>
    </source>
</evidence>
<dbReference type="PANTHER" id="PTHR11527">
    <property type="entry name" value="HEAT-SHOCK PROTEIN 20 FAMILY MEMBER"/>
    <property type="match status" value="1"/>
</dbReference>
<keyword evidence="5" id="KW-0346">Stress response</keyword>
<dbReference type="SUPFAM" id="SSF49764">
    <property type="entry name" value="HSP20-like chaperones"/>
    <property type="match status" value="1"/>
</dbReference>
<gene>
    <name evidence="5" type="ORF">Cflav_PD0559</name>
</gene>
<dbReference type="InterPro" id="IPR007052">
    <property type="entry name" value="CS_dom"/>
</dbReference>
<evidence type="ECO:0000259" key="3">
    <source>
        <dbReference type="PROSITE" id="PS01031"/>
    </source>
</evidence>
<organism evidence="5 6">
    <name type="scientific">Pedosphaera parvula (strain Ellin514)</name>
    <dbReference type="NCBI Taxonomy" id="320771"/>
    <lineage>
        <taxon>Bacteria</taxon>
        <taxon>Pseudomonadati</taxon>
        <taxon>Verrucomicrobiota</taxon>
        <taxon>Pedosphaerae</taxon>
        <taxon>Pedosphaerales</taxon>
        <taxon>Pedosphaeraceae</taxon>
        <taxon>Pedosphaera</taxon>
    </lineage>
</organism>
<accession>B9XRT7</accession>
<proteinExistence type="inferred from homology"/>
<dbReference type="OrthoDB" id="9792695at2"/>
<dbReference type="Proteomes" id="UP000003688">
    <property type="component" value="Unassembled WGS sequence"/>
</dbReference>
<name>B9XRT7_PEDPL</name>
<dbReference type="Gene3D" id="2.60.40.790">
    <property type="match status" value="1"/>
</dbReference>
<comment type="similarity">
    <text evidence="1 2">Belongs to the small heat shock protein (HSP20) family.</text>
</comment>
<dbReference type="Pfam" id="PF00011">
    <property type="entry name" value="HSP20"/>
    <property type="match status" value="1"/>
</dbReference>
<evidence type="ECO:0000313" key="5">
    <source>
        <dbReference type="EMBL" id="EEF57448.1"/>
    </source>
</evidence>
<dbReference type="InterPro" id="IPR008978">
    <property type="entry name" value="HSP20-like_chaperone"/>
</dbReference>
<evidence type="ECO:0000256" key="2">
    <source>
        <dbReference type="RuleBase" id="RU003616"/>
    </source>
</evidence>
<dbReference type="PROSITE" id="PS51203">
    <property type="entry name" value="CS"/>
    <property type="match status" value="1"/>
</dbReference>
<dbReference type="AlphaFoldDB" id="B9XRT7"/>
<dbReference type="CDD" id="cd06464">
    <property type="entry name" value="ACD_sHsps-like"/>
    <property type="match status" value="1"/>
</dbReference>
<dbReference type="STRING" id="320771.Cflav_PD0559"/>